<accession>A0AAV1C0Z9</accession>
<organism evidence="3 4">
    <name type="scientific">Oldenlandia corymbosa var. corymbosa</name>
    <dbReference type="NCBI Taxonomy" id="529605"/>
    <lineage>
        <taxon>Eukaryota</taxon>
        <taxon>Viridiplantae</taxon>
        <taxon>Streptophyta</taxon>
        <taxon>Embryophyta</taxon>
        <taxon>Tracheophyta</taxon>
        <taxon>Spermatophyta</taxon>
        <taxon>Magnoliopsida</taxon>
        <taxon>eudicotyledons</taxon>
        <taxon>Gunneridae</taxon>
        <taxon>Pentapetalae</taxon>
        <taxon>asterids</taxon>
        <taxon>lamiids</taxon>
        <taxon>Gentianales</taxon>
        <taxon>Rubiaceae</taxon>
        <taxon>Rubioideae</taxon>
        <taxon>Spermacoceae</taxon>
        <taxon>Hedyotis-Oldenlandia complex</taxon>
        <taxon>Oldenlandia</taxon>
    </lineage>
</organism>
<dbReference type="Pfam" id="PF14780">
    <property type="entry name" value="NEPRO_N"/>
    <property type="match status" value="1"/>
</dbReference>
<dbReference type="AlphaFoldDB" id="A0AAV1C0Z9"/>
<keyword evidence="4" id="KW-1185">Reference proteome</keyword>
<dbReference type="PANTHER" id="PTHR34786:SF1">
    <property type="entry name" value="OS09G0504900 PROTEIN"/>
    <property type="match status" value="1"/>
</dbReference>
<name>A0AAV1C0Z9_OLDCO</name>
<proteinExistence type="predicted"/>
<dbReference type="EMBL" id="OX459118">
    <property type="protein sequence ID" value="CAI9088455.1"/>
    <property type="molecule type" value="Genomic_DNA"/>
</dbReference>
<dbReference type="InterPro" id="IPR027951">
    <property type="entry name" value="Nepro_N"/>
</dbReference>
<dbReference type="PANTHER" id="PTHR34786">
    <property type="entry name" value="OS09G0504900 PROTEIN"/>
    <property type="match status" value="1"/>
</dbReference>
<gene>
    <name evidence="3" type="ORF">OLC1_LOCUS1031</name>
</gene>
<feature type="region of interest" description="Disordered" evidence="1">
    <location>
        <begin position="248"/>
        <end position="308"/>
    </location>
</feature>
<evidence type="ECO:0000256" key="1">
    <source>
        <dbReference type="SAM" id="MobiDB-lite"/>
    </source>
</evidence>
<dbReference type="Proteomes" id="UP001161247">
    <property type="component" value="Chromosome 1"/>
</dbReference>
<sequence>MGSEIDLVEERLKSFLGQLKTEYGILDRIVYKNKNQHRRCSYFQYLLKVRRDLRLLQSTKLEEILNSCFLVIHGKKPKQKVQLLESLKRRKSDDSKYNFLERLLGAARLLSQMVEPMLRAATEISKLLAQSFFMGFSLTSLALLSRFRVLIQQILLDVVCVYNIVSPLSRKKQSVKITEGGVEVFRDYYPIKEQNSISLECVWGTDKFVLVEKVNESETKSKEKCGEDVSIGASTIQYRSVEVLLGDNDNDEEQESAANISDKKSKKIGSYGHSESQSGEENRAMDSLPSAECQNTPSSSSNPLKRKADTGKKVAFFSVKVPTPSASRKLNLPAEHKVEDQTEEDPFFSLLSSGIKKSSLF</sequence>
<protein>
    <submittedName>
        <fullName evidence="3">OLC1v1022787C1</fullName>
    </submittedName>
</protein>
<feature type="region of interest" description="Disordered" evidence="1">
    <location>
        <begin position="325"/>
        <end position="344"/>
    </location>
</feature>
<evidence type="ECO:0000313" key="4">
    <source>
        <dbReference type="Proteomes" id="UP001161247"/>
    </source>
</evidence>
<feature type="compositionally biased region" description="Polar residues" evidence="1">
    <location>
        <begin position="292"/>
        <end position="303"/>
    </location>
</feature>
<evidence type="ECO:0000313" key="3">
    <source>
        <dbReference type="EMBL" id="CAI9088455.1"/>
    </source>
</evidence>
<evidence type="ECO:0000259" key="2">
    <source>
        <dbReference type="Pfam" id="PF14780"/>
    </source>
</evidence>
<reference evidence="3" key="1">
    <citation type="submission" date="2023-03" db="EMBL/GenBank/DDBJ databases">
        <authorList>
            <person name="Julca I."/>
        </authorList>
    </citation>
    <scope>NUCLEOTIDE SEQUENCE</scope>
</reference>
<feature type="domain" description="Nucleolus and neural progenitor protein-like N-terminal" evidence="2">
    <location>
        <begin position="4"/>
        <end position="163"/>
    </location>
</feature>